<dbReference type="InterPro" id="IPR005302">
    <property type="entry name" value="MoCF_Sase_C"/>
</dbReference>
<dbReference type="Gene3D" id="2.40.33.20">
    <property type="entry name" value="PK beta-barrel domain-like"/>
    <property type="match status" value="1"/>
</dbReference>
<organism evidence="2 3">
    <name type="scientific">Pseudarthrobacter niigatensis</name>
    <dbReference type="NCBI Taxonomy" id="369935"/>
    <lineage>
        <taxon>Bacteria</taxon>
        <taxon>Bacillati</taxon>
        <taxon>Actinomycetota</taxon>
        <taxon>Actinomycetes</taxon>
        <taxon>Micrococcales</taxon>
        <taxon>Micrococcaceae</taxon>
        <taxon>Pseudarthrobacter</taxon>
    </lineage>
</organism>
<dbReference type="GO" id="GO:0030151">
    <property type="term" value="F:molybdenum ion binding"/>
    <property type="evidence" value="ECO:0007669"/>
    <property type="project" value="InterPro"/>
</dbReference>
<dbReference type="Proteomes" id="UP001239267">
    <property type="component" value="Unassembled WGS sequence"/>
</dbReference>
<dbReference type="GO" id="GO:0030170">
    <property type="term" value="F:pyridoxal phosphate binding"/>
    <property type="evidence" value="ECO:0007669"/>
    <property type="project" value="InterPro"/>
</dbReference>
<dbReference type="InterPro" id="IPR052716">
    <property type="entry name" value="MOSC_domain"/>
</dbReference>
<dbReference type="EMBL" id="JAUSTB010000017">
    <property type="protein sequence ID" value="MDQ0147788.1"/>
    <property type="molecule type" value="Genomic_DNA"/>
</dbReference>
<evidence type="ECO:0000313" key="2">
    <source>
        <dbReference type="EMBL" id="MDQ0147788.1"/>
    </source>
</evidence>
<keyword evidence="3" id="KW-1185">Reference proteome</keyword>
<dbReference type="Pfam" id="PF03473">
    <property type="entry name" value="MOSC"/>
    <property type="match status" value="1"/>
</dbReference>
<reference evidence="2 3" key="1">
    <citation type="submission" date="2023-07" db="EMBL/GenBank/DDBJ databases">
        <title>Sorghum-associated microbial communities from plants grown in Nebraska, USA.</title>
        <authorList>
            <person name="Schachtman D."/>
        </authorList>
    </citation>
    <scope>NUCLEOTIDE SEQUENCE [LARGE SCALE GENOMIC DNA]</scope>
    <source>
        <strain evidence="2 3">DS1001</strain>
    </source>
</reference>
<feature type="domain" description="MOSC" evidence="1">
    <location>
        <begin position="57"/>
        <end position="190"/>
    </location>
</feature>
<comment type="caution">
    <text evidence="2">The sequence shown here is derived from an EMBL/GenBank/DDBJ whole genome shotgun (WGS) entry which is preliminary data.</text>
</comment>
<gene>
    <name evidence="2" type="ORF">J2T23_003716</name>
</gene>
<dbReference type="SUPFAM" id="SSF50800">
    <property type="entry name" value="PK beta-barrel domain-like"/>
    <property type="match status" value="1"/>
</dbReference>
<evidence type="ECO:0000313" key="3">
    <source>
        <dbReference type="Proteomes" id="UP001239267"/>
    </source>
</evidence>
<dbReference type="PANTHER" id="PTHR36930">
    <property type="entry name" value="METAL-SULFUR CLUSTER BIOSYNTHESIS PROTEINS YUAD-RELATED"/>
    <property type="match status" value="1"/>
</dbReference>
<proteinExistence type="predicted"/>
<dbReference type="PROSITE" id="PS51340">
    <property type="entry name" value="MOSC"/>
    <property type="match status" value="1"/>
</dbReference>
<name>A0AAJ1SXW8_9MICC</name>
<evidence type="ECO:0000259" key="1">
    <source>
        <dbReference type="PROSITE" id="PS51340"/>
    </source>
</evidence>
<dbReference type="PANTHER" id="PTHR36930:SF1">
    <property type="entry name" value="MOSC DOMAIN-CONTAINING PROTEIN"/>
    <property type="match status" value="1"/>
</dbReference>
<protein>
    <submittedName>
        <fullName evidence="2">MOSC domain-containing protein YiiM</fullName>
    </submittedName>
</protein>
<accession>A0AAJ1SXW8</accession>
<sequence length="211" mass="22104">MVPDPSIRRQDFNAGLAYAGRMPEMFRYDVEILHLLVSPAHAYFGRARDGAADVPTSDALQAEVVAGKGIVGDRFFGKAAHMDAAVTLFAVESLEAIAAALGAAPFDPLLTRRNVVLRGAQLAPLLGQDFVLESGGSPVTLHGGRHAQPCAWMNEMLAPGAHPAMRGRGGIRCRAVSGGFLHRGPAVLVSPVPLDTAQAGGASVLRPSRLP</sequence>
<dbReference type="InterPro" id="IPR011037">
    <property type="entry name" value="Pyrv_Knase-like_insert_dom_sf"/>
</dbReference>
<dbReference type="GO" id="GO:0003824">
    <property type="term" value="F:catalytic activity"/>
    <property type="evidence" value="ECO:0007669"/>
    <property type="project" value="InterPro"/>
</dbReference>
<dbReference type="AlphaFoldDB" id="A0AAJ1SXW8"/>